<proteinExistence type="predicted"/>
<dbReference type="FunFam" id="3.30.160.60:FF:002512">
    <property type="entry name" value="Pebbled, isoform A"/>
    <property type="match status" value="1"/>
</dbReference>
<keyword evidence="1" id="KW-0862">Zinc</keyword>
<feature type="domain" description="C2H2-type" evidence="3">
    <location>
        <begin position="307"/>
        <end position="334"/>
    </location>
</feature>
<dbReference type="FunFam" id="3.30.160.60:FF:000682">
    <property type="entry name" value="ras-responsive element-binding protein 1 isoform X1"/>
    <property type="match status" value="1"/>
</dbReference>
<organism evidence="4 5">
    <name type="scientific">Glossina austeni</name>
    <name type="common">Savannah tsetse fly</name>
    <dbReference type="NCBI Taxonomy" id="7395"/>
    <lineage>
        <taxon>Eukaryota</taxon>
        <taxon>Metazoa</taxon>
        <taxon>Ecdysozoa</taxon>
        <taxon>Arthropoda</taxon>
        <taxon>Hexapoda</taxon>
        <taxon>Insecta</taxon>
        <taxon>Pterygota</taxon>
        <taxon>Neoptera</taxon>
        <taxon>Endopterygota</taxon>
        <taxon>Diptera</taxon>
        <taxon>Brachycera</taxon>
        <taxon>Muscomorpha</taxon>
        <taxon>Hippoboscoidea</taxon>
        <taxon>Glossinidae</taxon>
        <taxon>Glossina</taxon>
    </lineage>
</organism>
<feature type="domain" description="C2H2-type" evidence="3">
    <location>
        <begin position="279"/>
        <end position="306"/>
    </location>
</feature>
<feature type="compositionally biased region" description="Polar residues" evidence="2">
    <location>
        <begin position="223"/>
        <end position="233"/>
    </location>
</feature>
<dbReference type="VEuPathDB" id="VectorBase:GAUT008190"/>
<feature type="domain" description="C2H2-type" evidence="3">
    <location>
        <begin position="401"/>
        <end position="428"/>
    </location>
</feature>
<dbReference type="Gene3D" id="3.30.160.60">
    <property type="entry name" value="Classic Zinc Finger"/>
    <property type="match status" value="6"/>
</dbReference>
<dbReference type="EnsemblMetazoa" id="GAUT008190-RA">
    <property type="protein sequence ID" value="GAUT008190-PA"/>
    <property type="gene ID" value="GAUT008190"/>
</dbReference>
<feature type="domain" description="C2H2-type" evidence="3">
    <location>
        <begin position="506"/>
        <end position="533"/>
    </location>
</feature>
<dbReference type="SUPFAM" id="SSF57667">
    <property type="entry name" value="beta-beta-alpha zinc fingers"/>
    <property type="match status" value="3"/>
</dbReference>
<feature type="compositionally biased region" description="Low complexity" evidence="2">
    <location>
        <begin position="123"/>
        <end position="142"/>
    </location>
</feature>
<feature type="compositionally biased region" description="Polar residues" evidence="2">
    <location>
        <begin position="559"/>
        <end position="579"/>
    </location>
</feature>
<dbReference type="STRING" id="7395.A0A1A9ULA3"/>
<evidence type="ECO:0000313" key="5">
    <source>
        <dbReference type="Proteomes" id="UP000078200"/>
    </source>
</evidence>
<dbReference type="FunFam" id="3.30.160.60:FF:001788">
    <property type="entry name" value="ras-responsive element-binding protein 1"/>
    <property type="match status" value="1"/>
</dbReference>
<feature type="compositionally biased region" description="Basic and acidic residues" evidence="2">
    <location>
        <begin position="484"/>
        <end position="494"/>
    </location>
</feature>
<feature type="compositionally biased region" description="Polar residues" evidence="2">
    <location>
        <begin position="180"/>
        <end position="193"/>
    </location>
</feature>
<evidence type="ECO:0000259" key="3">
    <source>
        <dbReference type="PROSITE" id="PS50157"/>
    </source>
</evidence>
<dbReference type="InterPro" id="IPR052795">
    <property type="entry name" value="RREB1"/>
</dbReference>
<dbReference type="PROSITE" id="PS50157">
    <property type="entry name" value="ZINC_FINGER_C2H2_2"/>
    <property type="match status" value="7"/>
</dbReference>
<dbReference type="AlphaFoldDB" id="A0A1A9ULA3"/>
<feature type="compositionally biased region" description="Basic and acidic residues" evidence="2">
    <location>
        <begin position="39"/>
        <end position="59"/>
    </location>
</feature>
<feature type="domain" description="C2H2-type" evidence="3">
    <location>
        <begin position="369"/>
        <end position="396"/>
    </location>
</feature>
<feature type="region of interest" description="Disordered" evidence="2">
    <location>
        <begin position="34"/>
        <end position="76"/>
    </location>
</feature>
<reference evidence="4" key="1">
    <citation type="submission" date="2020-05" db="UniProtKB">
        <authorList>
            <consortium name="EnsemblMetazoa"/>
        </authorList>
    </citation>
    <scope>IDENTIFICATION</scope>
    <source>
        <strain evidence="4">TTRI</strain>
    </source>
</reference>
<feature type="region of interest" description="Disordered" evidence="2">
    <location>
        <begin position="104"/>
        <end position="239"/>
    </location>
</feature>
<dbReference type="Pfam" id="PF00096">
    <property type="entry name" value="zf-C2H2"/>
    <property type="match status" value="3"/>
</dbReference>
<feature type="compositionally biased region" description="Polar residues" evidence="2">
    <location>
        <begin position="160"/>
        <end position="172"/>
    </location>
</feature>
<feature type="region of interest" description="Disordered" evidence="2">
    <location>
        <begin position="476"/>
        <end position="497"/>
    </location>
</feature>
<accession>A0A1A9ULA3</accession>
<evidence type="ECO:0000313" key="4">
    <source>
        <dbReference type="EnsemblMetazoa" id="GAUT008190-PA"/>
    </source>
</evidence>
<name>A0A1A9ULA3_GLOAU</name>
<dbReference type="FunFam" id="3.30.160.60:FF:000813">
    <property type="entry name" value="ras-responsive element-binding protein 1 isoform X1"/>
    <property type="match status" value="1"/>
</dbReference>
<feature type="region of interest" description="Disordered" evidence="2">
    <location>
        <begin position="557"/>
        <end position="586"/>
    </location>
</feature>
<keyword evidence="1" id="KW-0863">Zinc-finger</keyword>
<evidence type="ECO:0000256" key="2">
    <source>
        <dbReference type="SAM" id="MobiDB-lite"/>
    </source>
</evidence>
<dbReference type="PROSITE" id="PS00028">
    <property type="entry name" value="ZINC_FINGER_C2H2_1"/>
    <property type="match status" value="7"/>
</dbReference>
<evidence type="ECO:0000256" key="1">
    <source>
        <dbReference type="PROSITE-ProRule" id="PRU00042"/>
    </source>
</evidence>
<dbReference type="GO" id="GO:0001228">
    <property type="term" value="F:DNA-binding transcription activator activity, RNA polymerase II-specific"/>
    <property type="evidence" value="ECO:0007669"/>
    <property type="project" value="TreeGrafter"/>
</dbReference>
<dbReference type="PANTHER" id="PTHR46451">
    <property type="entry name" value="RAS-RESPONSIVE ELEMENT-BINDING PROTEIN 1"/>
    <property type="match status" value="1"/>
</dbReference>
<dbReference type="InterPro" id="IPR036236">
    <property type="entry name" value="Znf_C2H2_sf"/>
</dbReference>
<feature type="compositionally biased region" description="Low complexity" evidence="2">
    <location>
        <begin position="199"/>
        <end position="222"/>
    </location>
</feature>
<dbReference type="GO" id="GO:0000978">
    <property type="term" value="F:RNA polymerase II cis-regulatory region sequence-specific DNA binding"/>
    <property type="evidence" value="ECO:0007669"/>
    <property type="project" value="TreeGrafter"/>
</dbReference>
<feature type="domain" description="C2H2-type" evidence="3">
    <location>
        <begin position="534"/>
        <end position="561"/>
    </location>
</feature>
<feature type="compositionally biased region" description="Basic residues" evidence="2">
    <location>
        <begin position="326"/>
        <end position="340"/>
    </location>
</feature>
<dbReference type="InterPro" id="IPR013087">
    <property type="entry name" value="Znf_C2H2_type"/>
</dbReference>
<dbReference type="SMART" id="SM00355">
    <property type="entry name" value="ZnF_C2H2"/>
    <property type="match status" value="8"/>
</dbReference>
<dbReference type="Proteomes" id="UP000078200">
    <property type="component" value="Unassembled WGS sequence"/>
</dbReference>
<feature type="compositionally biased region" description="Low complexity" evidence="2">
    <location>
        <begin position="341"/>
        <end position="358"/>
    </location>
</feature>
<dbReference type="GO" id="GO:0008270">
    <property type="term" value="F:zinc ion binding"/>
    <property type="evidence" value="ECO:0007669"/>
    <property type="project" value="UniProtKB-KW"/>
</dbReference>
<feature type="compositionally biased region" description="Acidic residues" evidence="2">
    <location>
        <begin position="107"/>
        <end position="117"/>
    </location>
</feature>
<keyword evidence="1" id="KW-0479">Metal-binding</keyword>
<feature type="region of interest" description="Disordered" evidence="2">
    <location>
        <begin position="326"/>
        <end position="358"/>
    </location>
</feature>
<feature type="domain" description="C2H2-type" evidence="3">
    <location>
        <begin position="429"/>
        <end position="459"/>
    </location>
</feature>
<dbReference type="PANTHER" id="PTHR46451:SF1">
    <property type="entry name" value="RAS-RESPONSIVE ELEMENT-BINDING PROTEIN 1"/>
    <property type="match status" value="1"/>
</dbReference>
<keyword evidence="5" id="KW-1185">Reference proteome</keyword>
<dbReference type="GO" id="GO:0005634">
    <property type="term" value="C:nucleus"/>
    <property type="evidence" value="ECO:0007669"/>
    <property type="project" value="TreeGrafter"/>
</dbReference>
<protein>
    <recommendedName>
        <fullName evidence="3">C2H2-type domain-containing protein</fullName>
    </recommendedName>
</protein>
<sequence length="680" mass="75680">MLANQPPTTAAATTTSANATSIANSVSNVTANDDNANIKLERRDSSTSESSLEHLDLGRTPKKRNTGTSTPVIINERNTATDVMTVGVCAQIPMGRNLQQRLHESDDANDYDDDESADEKNLRSSQLQPQQQQQQPQQSQRQFHYKRRSSSRNLLDKRTSVQLEFNNDNPSSLRKKFRFNRSSSDNVTCSNESGFVEGSSSQLINNSNSVNNSKSNTSSASSTPPHNGQNGISSPELGGGEREDMKYVCPICEVVSATPHEFTNHIRCHNYASGDTENFTCRICSKVLSSASSLDRHVLVHTGERPFNCKYCHLTFTTNGNMHRHMRTHKQHQHTHHRRNSNGSKHNNSNNNNNTSSSKFRKMKLRGEFPCKLCTAVFPNLRALKGHNRIHLTEAGPTGPFRCNMCPYSICDKAALVRHMRTHNGDRPYECACHLCESSFAERTQCLEHIKCMHAQDFALLLAKGAIDSDVEAAQHLNSAEDEERVRSNEESSKGGKYPDYSNRKVICAFCMRRFWSTEDLRRHMRTHSGERPFQCEICLRKFTLKHSMLRHMKKHNGLHTSGNQSGGDLSANGNSGSDYSDDEQTPVAAALTTTQQSTQPNISALFMGSKIQELLNKANEWRTSGLNALGDHKENIADESNNGQQSDLIGNLLGISDQGILNKLMSSPDEAAKLLGVEK</sequence>
<feature type="compositionally biased region" description="Polar residues" evidence="2">
    <location>
        <begin position="66"/>
        <end position="76"/>
    </location>
</feature>